<gene>
    <name evidence="3" type="ORF">GCM10008957_32510</name>
</gene>
<reference evidence="3" key="1">
    <citation type="journal article" date="2014" name="Int. J. Syst. Evol. Microbiol.">
        <title>Complete genome sequence of Corynebacterium casei LMG S-19264T (=DSM 44701T), isolated from a smear-ripened cheese.</title>
        <authorList>
            <consortium name="US DOE Joint Genome Institute (JGI-PGF)"/>
            <person name="Walter F."/>
            <person name="Albersmeier A."/>
            <person name="Kalinowski J."/>
            <person name="Ruckert C."/>
        </authorList>
    </citation>
    <scope>NUCLEOTIDE SEQUENCE</scope>
    <source>
        <strain evidence="3">JCM 31311</strain>
    </source>
</reference>
<feature type="signal peptide" evidence="1">
    <location>
        <begin position="1"/>
        <end position="22"/>
    </location>
</feature>
<feature type="domain" description="DUF7933" evidence="2">
    <location>
        <begin position="901"/>
        <end position="1020"/>
    </location>
</feature>
<keyword evidence="1" id="KW-0732">Signal</keyword>
<evidence type="ECO:0000313" key="3">
    <source>
        <dbReference type="EMBL" id="GGR17354.1"/>
    </source>
</evidence>
<dbReference type="Proteomes" id="UP000603865">
    <property type="component" value="Unassembled WGS sequence"/>
</dbReference>
<feature type="chain" id="PRO_5037264215" description="DUF7933 domain-containing protein" evidence="1">
    <location>
        <begin position="23"/>
        <end position="1317"/>
    </location>
</feature>
<reference evidence="3" key="2">
    <citation type="submission" date="2020-09" db="EMBL/GenBank/DDBJ databases">
        <authorList>
            <person name="Sun Q."/>
            <person name="Ohkuma M."/>
        </authorList>
    </citation>
    <scope>NUCLEOTIDE SEQUENCE</scope>
    <source>
        <strain evidence="3">JCM 31311</strain>
    </source>
</reference>
<evidence type="ECO:0000259" key="2">
    <source>
        <dbReference type="Pfam" id="PF25564"/>
    </source>
</evidence>
<evidence type="ECO:0000313" key="4">
    <source>
        <dbReference type="Proteomes" id="UP000603865"/>
    </source>
</evidence>
<dbReference type="Pfam" id="PF25564">
    <property type="entry name" value="DUF7933"/>
    <property type="match status" value="1"/>
</dbReference>
<protein>
    <recommendedName>
        <fullName evidence="2">DUF7933 domain-containing protein</fullName>
    </recommendedName>
</protein>
<dbReference type="RefSeq" id="WP_189091576.1">
    <property type="nucleotide sequence ID" value="NZ_BMQL01000020.1"/>
</dbReference>
<keyword evidence="4" id="KW-1185">Reference proteome</keyword>
<name>A0A918F7X1_9DEIO</name>
<dbReference type="InterPro" id="IPR057693">
    <property type="entry name" value="DUF7933"/>
</dbReference>
<comment type="caution">
    <text evidence="3">The sequence shown here is derived from an EMBL/GenBank/DDBJ whole genome shotgun (WGS) entry which is preliminary data.</text>
</comment>
<accession>A0A918F7X1</accession>
<dbReference type="EMBL" id="BMQL01000020">
    <property type="protein sequence ID" value="GGR17354.1"/>
    <property type="molecule type" value="Genomic_DNA"/>
</dbReference>
<sequence>MLTRTVCLLLAWATTLCGVALADTPVSITVTPSSGKASSMTTFQATISNTVPTPLTNVHFSVPIPGAQTINVAGATSTCGGSFSVSGTTLSFNGGSLPGNATCTLSVPFQLPNTPGSNTIQFPAGTLGTDQGSSNGFGNSQTYVAVGITPPFAQYRNRYVPSVNNSYYPGTTGTLQTFQIDLKNTDTADLRDVVYVIPGGDHAGQAINTYNVPYSTTPQNLHVSCTDGTVGSATYTPVSGSDYGTFTLQTPLLAAGGTCTLAYDAAFAVLVDAADHIVQTKTVRGQPGYSTVYIGGANARMTSNSSDLSANYDTTNHTDYLYPSLVNPEMDKLMNTLKVADVSGSSMTMQLDIGNAVERDTRYTFSDAFPTWMTTLSNTTVSSSTGCDPSGFTFSGTTVNASVLVPASKDCRYNFVIPLPSTVPADQIGVYQNNVLSPVTVDVPQTVPAAPANAYWRVTADVSVAKYAIGEDFNAADPTQFDATIHAASSAAWDIRLTNNTNRVLTGATFTDTLPGGASYRLDSSDSIFLPAQSRSTCGGVLTASGTAVHFAGGTVPAGGTCDVYIAVLPPQYQGPYTVSVNDLSTLNTTPHVTLDNGTAALVNDYAHMTILVDREDVYYPPARQGQRITATASLTNNTATPAVATLTIPLLGLFTVDSSGSTTLTCNGVTTALPPTALTVTTTSVGAPVTIPADVPTSPDPTVTRSFSTNDCELSVPLVARNAGSFRFPNTLKSNHATDAGFITAYVQSAPTLSVSKTFTPSTINAGQTSSVRVSLSSGEQADTVSLRDTLPTGLIWVFTPNQPDGSFQNAAYTSCAAGNSNECDSSPGLRYEPDGRTVQVITGIHGNFTVDTVQLGTVVANTFGDLTNTIQPTDVSSINGVSVTSAASASLKVTPGVNVEKTFNPSSIPVTTTSTLTLTLKNLNPSADVLGVDDHLPAGVVPVQPFAVSGTCTGPTTYDSATNTLRVRGATLASGGTCTVRVVVTSGVVGSYTNTIPAGTVMAGNGTNPTDVTATLTVIPNFYGCLAADQVNLSGTILSPGTTSFTRTLTNTGVGTLTATGSSAPTWTATIPAGYSSTYQFGSALADPNPQLAWAAYAGAVGGLPEGTTVQLISTVQSLPGLPRGAQASLQLQAMPGTPNCGALTLHDTVTVIQAVPGTTKTQALCSINPDGSANCSPDTTNAMDVRPCDVVRYTIVSSNTGDANLRAPTLRDTFDAILTPLGIGAFTSSGTQILLSTDGGQSSQRYDPANPPSTLIAARSVQVGIDDGSGHPAPLSPNQTLTLVLYGQVPGTCQTNTLAPSTPWRSTAPVPPSS</sequence>
<organism evidence="3 4">
    <name type="scientific">Deinococcus ruber</name>
    <dbReference type="NCBI Taxonomy" id="1848197"/>
    <lineage>
        <taxon>Bacteria</taxon>
        <taxon>Thermotogati</taxon>
        <taxon>Deinococcota</taxon>
        <taxon>Deinococci</taxon>
        <taxon>Deinococcales</taxon>
        <taxon>Deinococcaceae</taxon>
        <taxon>Deinococcus</taxon>
    </lineage>
</organism>
<proteinExistence type="predicted"/>
<evidence type="ECO:0000256" key="1">
    <source>
        <dbReference type="SAM" id="SignalP"/>
    </source>
</evidence>